<dbReference type="RefSeq" id="WP_009526457.1">
    <property type="nucleotide sequence ID" value="NZ_JBQNBP010000047.1"/>
</dbReference>
<organism evidence="1">
    <name type="scientific">Peptoanaerobacter stomatis</name>
    <dbReference type="NCBI Taxonomy" id="796937"/>
    <lineage>
        <taxon>Bacteria</taxon>
        <taxon>Bacillati</taxon>
        <taxon>Bacillota</taxon>
        <taxon>Clostridia</taxon>
        <taxon>Peptostreptococcales</taxon>
        <taxon>Filifactoraceae</taxon>
        <taxon>Peptoanaerobacter</taxon>
    </lineage>
</organism>
<proteinExistence type="predicted"/>
<reference evidence="1" key="1">
    <citation type="submission" date="2011-08" db="EMBL/GenBank/DDBJ databases">
        <title>The Genome Sequence of Eubacteriaceae bacterium ACC19a.</title>
        <authorList>
            <consortium name="The Broad Institute Genome Sequencing Platform"/>
            <person name="Earl A."/>
            <person name="Ward D."/>
            <person name="Feldgarden M."/>
            <person name="Gevers D."/>
            <person name="Sizova M."/>
            <person name="Hazen A."/>
            <person name="Epstein S."/>
            <person name="Young S.K."/>
            <person name="Zeng Q."/>
            <person name="Gargeya S."/>
            <person name="Fitzgerald M."/>
            <person name="Haas B."/>
            <person name="Abouelleil A."/>
            <person name="Alvarado L."/>
            <person name="Arachchi H.M."/>
            <person name="Berlin A."/>
            <person name="Brown A."/>
            <person name="Chapman S.B."/>
            <person name="Chen Z."/>
            <person name="Dunbar C."/>
            <person name="Freedman E."/>
            <person name="Gearin G."/>
            <person name="Gellesch M."/>
            <person name="Goldberg J."/>
            <person name="Griggs A."/>
            <person name="Gujja S."/>
            <person name="Heiman D."/>
            <person name="Howarth C."/>
            <person name="Larson L."/>
            <person name="Lui A."/>
            <person name="MacDonald P.J.P."/>
            <person name="Montmayeur A."/>
            <person name="Murphy C."/>
            <person name="Neiman D."/>
            <person name="Pearson M."/>
            <person name="Priest M."/>
            <person name="Roberts A."/>
            <person name="Saif S."/>
            <person name="Shea T."/>
            <person name="Shenoy N."/>
            <person name="Sisk P."/>
            <person name="Stolte C."/>
            <person name="Sykes S."/>
            <person name="Wortman J."/>
            <person name="Nusbaum C."/>
            <person name="Birren B."/>
        </authorList>
    </citation>
    <scope>NUCLEOTIDE SEQUENCE [LARGE SCALE GENOMIC DNA]</scope>
    <source>
        <strain evidence="1">ACC19a</strain>
    </source>
</reference>
<name>G9X1K6_9FIRM</name>
<protein>
    <submittedName>
        <fullName evidence="1">Uncharacterized protein</fullName>
    </submittedName>
</protein>
<dbReference type="HOGENOM" id="CLU_1833303_0_0_9"/>
<gene>
    <name evidence="1" type="ORF">HMPREF9629_02241</name>
</gene>
<sequence>MNKQNYEKILKDIFKIYTQLLPAKDIFFNKKSFKYSSEDIESTLKYFTAPKEVKARTKNAKKSILENIYTKEEAKKHYFENMIYDKSNIDAKNALMKIYSAEDLKKLYKLLYNTKPFTTKEMNFDAIQRFFENSARAKNL</sequence>
<accession>G9X1K6</accession>
<dbReference type="AlphaFoldDB" id="G9X1K6"/>
<dbReference type="EMBL" id="AFZE01000037">
    <property type="protein sequence ID" value="EHL13897.1"/>
    <property type="molecule type" value="Genomic_DNA"/>
</dbReference>
<evidence type="ECO:0000313" key="1">
    <source>
        <dbReference type="EMBL" id="EHL13897.1"/>
    </source>
</evidence>
<comment type="caution">
    <text evidence="1">The sequence shown here is derived from an EMBL/GenBank/DDBJ whole genome shotgun (WGS) entry which is preliminary data.</text>
</comment>
<dbReference type="Proteomes" id="UP000006437">
    <property type="component" value="Unassembled WGS sequence"/>
</dbReference>
<dbReference type="BioCyc" id="EBAC796937-HMP:GMGH-2271-MONOMER"/>